<comment type="similarity">
    <text evidence="1">Belongs to the SPT20 family.</text>
</comment>
<protein>
    <submittedName>
        <fullName evidence="5">Transcription factor SPT20 homolog</fullName>
    </submittedName>
</protein>
<dbReference type="RefSeq" id="XP_030648545.1">
    <property type="nucleotide sequence ID" value="XM_030792685.1"/>
</dbReference>
<dbReference type="Pfam" id="PF12090">
    <property type="entry name" value="Spt20_SEP"/>
    <property type="match status" value="1"/>
</dbReference>
<dbReference type="GeneID" id="115828632"/>
<evidence type="ECO:0000313" key="4">
    <source>
        <dbReference type="Proteomes" id="UP000504632"/>
    </source>
</evidence>
<feature type="region of interest" description="Disordered" evidence="2">
    <location>
        <begin position="778"/>
        <end position="803"/>
    </location>
</feature>
<evidence type="ECO:0000256" key="2">
    <source>
        <dbReference type="SAM" id="MobiDB-lite"/>
    </source>
</evidence>
<dbReference type="GO" id="GO:0006357">
    <property type="term" value="P:regulation of transcription by RNA polymerase II"/>
    <property type="evidence" value="ECO:0007669"/>
    <property type="project" value="TreeGrafter"/>
</dbReference>
<feature type="region of interest" description="Disordered" evidence="2">
    <location>
        <begin position="450"/>
        <end position="503"/>
    </location>
</feature>
<dbReference type="InParanoid" id="A0A6J2WW83"/>
<dbReference type="PANTHER" id="PTHR13526">
    <property type="entry name" value="TRANSCRIPTION FACTOR SPT20 HOMOLOG"/>
    <property type="match status" value="1"/>
</dbReference>
<gene>
    <name evidence="5" type="primary">supt20</name>
</gene>
<organism evidence="4 5">
    <name type="scientific">Chanos chanos</name>
    <name type="common">Milkfish</name>
    <name type="synonym">Mugil chanos</name>
    <dbReference type="NCBI Taxonomy" id="29144"/>
    <lineage>
        <taxon>Eukaryota</taxon>
        <taxon>Metazoa</taxon>
        <taxon>Chordata</taxon>
        <taxon>Craniata</taxon>
        <taxon>Vertebrata</taxon>
        <taxon>Euteleostomi</taxon>
        <taxon>Actinopterygii</taxon>
        <taxon>Neopterygii</taxon>
        <taxon>Teleostei</taxon>
        <taxon>Ostariophysi</taxon>
        <taxon>Gonorynchiformes</taxon>
        <taxon>Chanidae</taxon>
        <taxon>Chanos</taxon>
    </lineage>
</organism>
<feature type="compositionally biased region" description="Polar residues" evidence="2">
    <location>
        <begin position="729"/>
        <end position="742"/>
    </location>
</feature>
<dbReference type="InterPro" id="IPR046468">
    <property type="entry name" value="Spt20-like_SEP"/>
</dbReference>
<sequence>MQQVLEYALDRAEYIVESARQRPAKRRASSSGRKSLYQKLYELYVEECEREPELKKLRRNVNLLEKLVSQESVSCLVVNLYPGNEGYSLMLRGKNGSDSETIRLPYEEGELLDYLDAEELPPILVDLLEKSQVNIFHCGCVIAEVRDYRQSGNAKMPSYQSRHILLRPTMQTLICDVHAMTSEHHKWTQDDKLQLESQLILATAEPLCLDPSISVTCAANRLLYNKQKMNTRSMKRCFKRYSRSALNRQQETAHSPTPPQLRLFDYLQKRKERKQAPSIDLKISKAGNCVDMWKQNSCQLTVPAEIDVDRYAVVEKSVKLEDSQPTVWPAQDVKDDYIFECEVGGQVQRTKVTIFQSVGDPLVYGKIFSAKDSRSEEDPTDLHLIHPPFLIGSKIDADRFLTQYKEVYERDVKCQVKMLHNSGSVGTQSQLSPGRETEVRDFSALVQSSVLGKGVKHRPPPIKLPAGSGSTSSGNPYSTPASGGHLKCPTPPPTKSQSISRKHSMELSQVGLLSPAALSPLSSAQRSGTPKPSTPTPTNTPCSTPHPAEAQNATPSVTPTPQDTPLPQQPTLLTPFAQQQMALSQALPVMTIPLPTSITTGTTSSQVMANPAGLNFINVVGSVCSPQTLMSGSNPMLGCSPGALAPGVNLSGILSPGGLMSSTLPTMQPTPQAGGPFSLNNTPGLRPLNLLQIPTGPLIFNPLQQQQLSQFSPQQQSSQSATSSPQQQGDSQAEQGMGGTEQSLATQQTAVINLAGVGGFMSPQAAVAILAAPNATAAANGYGSGSGGSGPAATATFRQPTKK</sequence>
<feature type="region of interest" description="Disordered" evidence="2">
    <location>
        <begin position="707"/>
        <end position="742"/>
    </location>
</feature>
<keyword evidence="4" id="KW-1185">Reference proteome</keyword>
<dbReference type="CTD" id="56790"/>
<dbReference type="Proteomes" id="UP000504632">
    <property type="component" value="Chromosome 15"/>
</dbReference>
<evidence type="ECO:0000256" key="1">
    <source>
        <dbReference type="ARBA" id="ARBA00009112"/>
    </source>
</evidence>
<dbReference type="PANTHER" id="PTHR13526:SF8">
    <property type="entry name" value="TRANSCRIPTION FACTOR SPT20 HOMOLOG"/>
    <property type="match status" value="1"/>
</dbReference>
<dbReference type="AlphaFoldDB" id="A0A6J2WW83"/>
<accession>A0A6J2WW83</accession>
<evidence type="ECO:0000259" key="3">
    <source>
        <dbReference type="Pfam" id="PF12090"/>
    </source>
</evidence>
<feature type="compositionally biased region" description="Low complexity" evidence="2">
    <location>
        <begin position="520"/>
        <end position="547"/>
    </location>
</feature>
<dbReference type="OrthoDB" id="1932706at2759"/>
<reference evidence="5" key="1">
    <citation type="submission" date="2025-08" db="UniProtKB">
        <authorList>
            <consortium name="RefSeq"/>
        </authorList>
    </citation>
    <scope>IDENTIFICATION</scope>
</reference>
<feature type="compositionally biased region" description="Low complexity" evidence="2">
    <location>
        <begin position="707"/>
        <end position="728"/>
    </location>
</feature>
<feature type="region of interest" description="Disordered" evidence="2">
    <location>
        <begin position="520"/>
        <end position="568"/>
    </location>
</feature>
<dbReference type="InterPro" id="IPR021950">
    <property type="entry name" value="Spt20"/>
</dbReference>
<proteinExistence type="inferred from homology"/>
<dbReference type="GO" id="GO:0000124">
    <property type="term" value="C:SAGA complex"/>
    <property type="evidence" value="ECO:0007669"/>
    <property type="project" value="InterPro"/>
</dbReference>
<feature type="domain" description="Spt20-like SEP" evidence="3">
    <location>
        <begin position="76"/>
        <end position="216"/>
    </location>
</feature>
<evidence type="ECO:0000313" key="5">
    <source>
        <dbReference type="RefSeq" id="XP_030648545.1"/>
    </source>
</evidence>
<feature type="compositionally biased region" description="Polar residues" evidence="2">
    <location>
        <begin position="468"/>
        <end position="481"/>
    </location>
</feature>
<dbReference type="GO" id="GO:0003712">
    <property type="term" value="F:transcription coregulator activity"/>
    <property type="evidence" value="ECO:0007669"/>
    <property type="project" value="InterPro"/>
</dbReference>
<name>A0A6J2WW83_CHACN</name>